<evidence type="ECO:0000313" key="1">
    <source>
        <dbReference type="EMBL" id="NHN86797.1"/>
    </source>
</evidence>
<dbReference type="EMBL" id="WOTB01000054">
    <property type="protein sequence ID" value="NHN86797.1"/>
    <property type="molecule type" value="Genomic_DNA"/>
</dbReference>
<protein>
    <recommendedName>
        <fullName evidence="3">CobW C-terminal domain-containing protein</fullName>
    </recommendedName>
</protein>
<accession>A0ABX0JYA7</accession>
<evidence type="ECO:0000313" key="2">
    <source>
        <dbReference type="Proteomes" id="UP000635278"/>
    </source>
</evidence>
<keyword evidence="2" id="KW-1185">Reference proteome</keyword>
<organism evidence="1 2">
    <name type="scientific">Acetobacter musti</name>
    <dbReference type="NCBI Taxonomy" id="864732"/>
    <lineage>
        <taxon>Bacteria</taxon>
        <taxon>Pseudomonadati</taxon>
        <taxon>Pseudomonadota</taxon>
        <taxon>Alphaproteobacteria</taxon>
        <taxon>Acetobacterales</taxon>
        <taxon>Acetobacteraceae</taxon>
        <taxon>Acetobacter</taxon>
    </lineage>
</organism>
<reference evidence="1 2" key="1">
    <citation type="journal article" date="2020" name="Int. J. Syst. Evol. Microbiol.">
        <title>Novel acetic acid bacteria from cider fermentations: Acetobacter conturbans sp. nov. and Acetobacter fallax sp. nov.</title>
        <authorList>
            <person name="Sombolestani A.S."/>
            <person name="Cleenwerck I."/>
            <person name="Cnockaert M."/>
            <person name="Borremans W."/>
            <person name="Wieme A.D."/>
            <person name="De Vuyst L."/>
            <person name="Vandamme P."/>
        </authorList>
    </citation>
    <scope>NUCLEOTIDE SEQUENCE [LARGE SCALE GENOMIC DNA]</scope>
    <source>
        <strain evidence="1 2">LMG 30640</strain>
    </source>
</reference>
<dbReference type="RefSeq" id="WP_173585112.1">
    <property type="nucleotide sequence ID" value="NZ_WOTB01000054.1"/>
</dbReference>
<name>A0ABX0JYA7_9PROT</name>
<proteinExistence type="predicted"/>
<evidence type="ECO:0008006" key="3">
    <source>
        <dbReference type="Google" id="ProtNLM"/>
    </source>
</evidence>
<comment type="caution">
    <text evidence="1">The sequence shown here is derived from an EMBL/GenBank/DDBJ whole genome shotgun (WGS) entry which is preliminary data.</text>
</comment>
<dbReference type="Proteomes" id="UP000635278">
    <property type="component" value="Unassembled WGS sequence"/>
</dbReference>
<sequence length="62" mass="6971">METSRSWQTTPAHHAKPWSSKLDGHEIFIVGMVEARQDITLNEMLSCLQSEQSVGIGRNMLS</sequence>
<gene>
    <name evidence="1" type="ORF">GOB93_19580</name>
</gene>